<dbReference type="RefSeq" id="WP_418890278.1">
    <property type="nucleotide sequence ID" value="NZ_JBEUWX010000001.1"/>
</dbReference>
<keyword evidence="2" id="KW-1185">Reference proteome</keyword>
<sequence length="86" mass="9896">MSFFLLCLCDQMDAVLIALYRAIVRLLRGIFCAARHVAEHVTRPRALSACGYVMAWATLTSMDVREAMRRAGQRRLWRRTGGRKRP</sequence>
<name>A0ABV4UC18_9RHOO</name>
<gene>
    <name evidence="1" type="ORF">ABCS64_02205</name>
</gene>
<evidence type="ECO:0008006" key="3">
    <source>
        <dbReference type="Google" id="ProtNLM"/>
    </source>
</evidence>
<evidence type="ECO:0000313" key="1">
    <source>
        <dbReference type="EMBL" id="MFA9949152.1"/>
    </source>
</evidence>
<protein>
    <recommendedName>
        <fullName evidence="3">Secreted protein</fullName>
    </recommendedName>
</protein>
<dbReference type="EMBL" id="JBEUWX010000001">
    <property type="protein sequence ID" value="MFA9949152.1"/>
    <property type="molecule type" value="Genomic_DNA"/>
</dbReference>
<accession>A0ABV4UC18</accession>
<proteinExistence type="predicted"/>
<reference evidence="2" key="1">
    <citation type="submission" date="2024-06" db="EMBL/GenBank/DDBJ databases">
        <title>Radixoralia hellwigii gen. nov., sp nov., isolated from a root canal in the human oral cavity.</title>
        <authorList>
            <person name="Bartsch S."/>
            <person name="Wittmer A."/>
            <person name="Schulz A.-K."/>
            <person name="Neumann-Schaal M."/>
            <person name="Wolf J."/>
            <person name="Gronow S."/>
            <person name="Tennert C."/>
            <person name="Haecker G."/>
            <person name="Cieplik F."/>
            <person name="Al-Ahmad A."/>
        </authorList>
    </citation>
    <scope>NUCLEOTIDE SEQUENCE [LARGE SCALE GENOMIC DNA]</scope>
    <source>
        <strain evidence="2">Wk13</strain>
    </source>
</reference>
<dbReference type="Proteomes" id="UP001574673">
    <property type="component" value="Unassembled WGS sequence"/>
</dbReference>
<organism evidence="1 2">
    <name type="scientific">Dentiradicibacter hellwigii</name>
    <dbReference type="NCBI Taxonomy" id="3149053"/>
    <lineage>
        <taxon>Bacteria</taxon>
        <taxon>Pseudomonadati</taxon>
        <taxon>Pseudomonadota</taxon>
        <taxon>Betaproteobacteria</taxon>
        <taxon>Rhodocyclales</taxon>
        <taxon>Rhodocyclaceae</taxon>
        <taxon>Dentiradicibacter</taxon>
    </lineage>
</organism>
<comment type="caution">
    <text evidence="1">The sequence shown here is derived from an EMBL/GenBank/DDBJ whole genome shotgun (WGS) entry which is preliminary data.</text>
</comment>
<evidence type="ECO:0000313" key="2">
    <source>
        <dbReference type="Proteomes" id="UP001574673"/>
    </source>
</evidence>